<dbReference type="InterPro" id="IPR020846">
    <property type="entry name" value="MFS_dom"/>
</dbReference>
<feature type="transmembrane region" description="Helical" evidence="7">
    <location>
        <begin position="204"/>
        <end position="224"/>
    </location>
</feature>
<dbReference type="Pfam" id="PF07690">
    <property type="entry name" value="MFS_1"/>
    <property type="match status" value="1"/>
</dbReference>
<keyword evidence="2" id="KW-0813">Transport</keyword>
<feature type="transmembrane region" description="Helical" evidence="7">
    <location>
        <begin position="142"/>
        <end position="164"/>
    </location>
</feature>
<evidence type="ECO:0000256" key="4">
    <source>
        <dbReference type="ARBA" id="ARBA00022692"/>
    </source>
</evidence>
<evidence type="ECO:0000256" key="6">
    <source>
        <dbReference type="ARBA" id="ARBA00023136"/>
    </source>
</evidence>
<feature type="transmembrane region" description="Helical" evidence="7">
    <location>
        <begin position="170"/>
        <end position="192"/>
    </location>
</feature>
<sequence>MSFPSPEHNEPTAHKWLFLAVLSLGLFLVGVDNSVLYTALPALRPALAATELEGLWIINAYPLVLAGLLLGTGTLGDKIGHRRMWMVGLITFALASLAAAFSPTPLWLILARALLGFAAATLMPATLALLRTTFSDPRELATAIGIWAATASVGAAAGPVIGGFLLAHFWWGSIFLINIPVVIIAFLATLAIAPPNIAFADKHWDLLSSIYAMFAMFGMVMFIKEIAGQQHLWLILASLTVAIVGALAFKLRQDKLPTPLIEFAIFHSRMFAGGAFAAGMSLFIIGGAELMTTQRFQMSAGYTPLQAGMLVALAALAAFFASAIGGAIVHIVGFQTLIAGGFTLAGIGLSAMYIGVSRTWQWSTLAGLFTMGAGVGFVMSVASTAIIGSAPKRRAGMAAAIEEVSYEIGTVFAVAIVGSLLPFFYRRHVPADIQDSIIAGLAHPTLAATARSGYDAAYLNMLLLMLVFTLFAVVISAYALRGNPKQTRYGLE</sequence>
<dbReference type="CDD" id="cd17321">
    <property type="entry name" value="MFS_MMR_MDR_like"/>
    <property type="match status" value="1"/>
</dbReference>
<feature type="transmembrane region" description="Helical" evidence="7">
    <location>
        <begin position="56"/>
        <end position="76"/>
    </location>
</feature>
<evidence type="ECO:0000259" key="8">
    <source>
        <dbReference type="PROSITE" id="PS50850"/>
    </source>
</evidence>
<keyword evidence="6 7" id="KW-0472">Membrane</keyword>
<feature type="transmembrane region" description="Helical" evidence="7">
    <location>
        <begin position="270"/>
        <end position="288"/>
    </location>
</feature>
<dbReference type="Proteomes" id="UP001056109">
    <property type="component" value="Chromosome"/>
</dbReference>
<gene>
    <name evidence="9" type="ORF">NG665_01155</name>
</gene>
<dbReference type="InterPro" id="IPR036259">
    <property type="entry name" value="MFS_trans_sf"/>
</dbReference>
<dbReference type="Gene3D" id="1.20.1720.10">
    <property type="entry name" value="Multidrug resistance protein D"/>
    <property type="match status" value="1"/>
</dbReference>
<comment type="subcellular location">
    <subcellularLocation>
        <location evidence="1">Cell membrane</location>
        <topology evidence="1">Multi-pass membrane protein</topology>
    </subcellularLocation>
</comment>
<feature type="transmembrane region" description="Helical" evidence="7">
    <location>
        <begin position="408"/>
        <end position="425"/>
    </location>
</feature>
<feature type="domain" description="Major facilitator superfamily (MFS) profile" evidence="8">
    <location>
        <begin position="18"/>
        <end position="484"/>
    </location>
</feature>
<dbReference type="PANTHER" id="PTHR42718">
    <property type="entry name" value="MAJOR FACILITATOR SUPERFAMILY MULTIDRUG TRANSPORTER MFSC"/>
    <property type="match status" value="1"/>
</dbReference>
<protein>
    <submittedName>
        <fullName evidence="9">MFS transporter</fullName>
    </submittedName>
</protein>
<feature type="transmembrane region" description="Helical" evidence="7">
    <location>
        <begin position="230"/>
        <end position="249"/>
    </location>
</feature>
<dbReference type="Gene3D" id="1.20.1250.20">
    <property type="entry name" value="MFS general substrate transporter like domains"/>
    <property type="match status" value="1"/>
</dbReference>
<keyword evidence="4 7" id="KW-0812">Transmembrane</keyword>
<dbReference type="InterPro" id="IPR011701">
    <property type="entry name" value="MFS"/>
</dbReference>
<name>A0ABY5AIF0_9ACTO</name>
<keyword evidence="5 7" id="KW-1133">Transmembrane helix</keyword>
<dbReference type="RefSeq" id="WP_252673499.1">
    <property type="nucleotide sequence ID" value="NZ_CP099547.1"/>
</dbReference>
<reference evidence="9" key="1">
    <citation type="submission" date="2022-06" db="EMBL/GenBank/DDBJ databases">
        <title>Complete Genome Sequence of Arcanobacterium pinnipediorum strain DSM 28752 isolated from a harbour seal.</title>
        <authorList>
            <person name="Borowiak M."/>
            <person name="Kreitlow A."/>
            <person name="Alssahen M."/>
            <person name="Malorny B."/>
            <person name="Laemmler C."/>
            <person name="Prenger-Berninghoff E."/>
            <person name="Siebert U."/>
            <person name="Ploetz M."/>
            <person name="Abdulmawjood A."/>
        </authorList>
    </citation>
    <scope>NUCLEOTIDE SEQUENCE</scope>
    <source>
        <strain evidence="9">DSM 28752</strain>
    </source>
</reference>
<dbReference type="SUPFAM" id="SSF103473">
    <property type="entry name" value="MFS general substrate transporter"/>
    <property type="match status" value="1"/>
</dbReference>
<organism evidence="9 10">
    <name type="scientific">Arcanobacterium pinnipediorum</name>
    <dbReference type="NCBI Taxonomy" id="1503041"/>
    <lineage>
        <taxon>Bacteria</taxon>
        <taxon>Bacillati</taxon>
        <taxon>Actinomycetota</taxon>
        <taxon>Actinomycetes</taxon>
        <taxon>Actinomycetales</taxon>
        <taxon>Actinomycetaceae</taxon>
        <taxon>Arcanobacterium</taxon>
    </lineage>
</organism>
<evidence type="ECO:0000256" key="1">
    <source>
        <dbReference type="ARBA" id="ARBA00004651"/>
    </source>
</evidence>
<dbReference type="PANTHER" id="PTHR42718:SF47">
    <property type="entry name" value="METHYL VIOLOGEN RESISTANCE PROTEIN SMVA"/>
    <property type="match status" value="1"/>
</dbReference>
<evidence type="ECO:0000313" key="9">
    <source>
        <dbReference type="EMBL" id="USR79632.1"/>
    </source>
</evidence>
<evidence type="ECO:0000256" key="7">
    <source>
        <dbReference type="SAM" id="Phobius"/>
    </source>
</evidence>
<feature type="transmembrane region" description="Helical" evidence="7">
    <location>
        <begin position="83"/>
        <end position="101"/>
    </location>
</feature>
<keyword evidence="10" id="KW-1185">Reference proteome</keyword>
<accession>A0ABY5AIF0</accession>
<evidence type="ECO:0000256" key="3">
    <source>
        <dbReference type="ARBA" id="ARBA00022475"/>
    </source>
</evidence>
<feature type="transmembrane region" description="Helical" evidence="7">
    <location>
        <begin position="107"/>
        <end position="130"/>
    </location>
</feature>
<feature type="transmembrane region" description="Helical" evidence="7">
    <location>
        <begin position="308"/>
        <end position="329"/>
    </location>
</feature>
<feature type="transmembrane region" description="Helical" evidence="7">
    <location>
        <begin position="16"/>
        <end position="36"/>
    </location>
</feature>
<evidence type="ECO:0000313" key="10">
    <source>
        <dbReference type="Proteomes" id="UP001056109"/>
    </source>
</evidence>
<evidence type="ECO:0000256" key="5">
    <source>
        <dbReference type="ARBA" id="ARBA00022989"/>
    </source>
</evidence>
<dbReference type="EMBL" id="CP099547">
    <property type="protein sequence ID" value="USR79632.1"/>
    <property type="molecule type" value="Genomic_DNA"/>
</dbReference>
<feature type="transmembrane region" description="Helical" evidence="7">
    <location>
        <begin position="457"/>
        <end position="480"/>
    </location>
</feature>
<dbReference type="PROSITE" id="PS50850">
    <property type="entry name" value="MFS"/>
    <property type="match status" value="1"/>
</dbReference>
<proteinExistence type="predicted"/>
<feature type="transmembrane region" description="Helical" evidence="7">
    <location>
        <begin position="362"/>
        <end position="387"/>
    </location>
</feature>
<evidence type="ECO:0000256" key="2">
    <source>
        <dbReference type="ARBA" id="ARBA00022448"/>
    </source>
</evidence>
<feature type="transmembrane region" description="Helical" evidence="7">
    <location>
        <begin position="336"/>
        <end position="356"/>
    </location>
</feature>
<keyword evidence="3" id="KW-1003">Cell membrane</keyword>